<protein>
    <recommendedName>
        <fullName evidence="9">Cobalamin biosynthesis protein CobD</fullName>
    </recommendedName>
</protein>
<gene>
    <name evidence="9" type="primary">cobD</name>
    <name evidence="10" type="ORF">C8D89_107234</name>
</gene>
<dbReference type="Pfam" id="PF03186">
    <property type="entry name" value="CobD_Cbib"/>
    <property type="match status" value="1"/>
</dbReference>
<keyword evidence="5 9" id="KW-0169">Cobalamin biosynthesis</keyword>
<dbReference type="EMBL" id="QEKW01000007">
    <property type="protein sequence ID" value="PVZ09070.1"/>
    <property type="molecule type" value="Genomic_DNA"/>
</dbReference>
<dbReference type="GO" id="GO:0048472">
    <property type="term" value="F:threonine-phosphate decarboxylase activity"/>
    <property type="evidence" value="ECO:0007669"/>
    <property type="project" value="InterPro"/>
</dbReference>
<dbReference type="AlphaFoldDB" id="A0A2U1FAS0"/>
<dbReference type="GO" id="GO:0015420">
    <property type="term" value="F:ABC-type vitamin B12 transporter activity"/>
    <property type="evidence" value="ECO:0007669"/>
    <property type="project" value="UniProtKB-UniRule"/>
</dbReference>
<evidence type="ECO:0000256" key="9">
    <source>
        <dbReference type="HAMAP-Rule" id="MF_00024"/>
    </source>
</evidence>
<evidence type="ECO:0000256" key="2">
    <source>
        <dbReference type="ARBA" id="ARBA00004953"/>
    </source>
</evidence>
<evidence type="ECO:0000256" key="6">
    <source>
        <dbReference type="ARBA" id="ARBA00022692"/>
    </source>
</evidence>
<reference evidence="10 11" key="1">
    <citation type="submission" date="2018-04" db="EMBL/GenBank/DDBJ databases">
        <title>Genomic Encyclopedia of Type Strains, Phase IV (KMG-IV): sequencing the most valuable type-strain genomes for metagenomic binning, comparative biology and taxonomic classification.</title>
        <authorList>
            <person name="Goeker M."/>
        </authorList>
    </citation>
    <scope>NUCLEOTIDE SEQUENCE [LARGE SCALE GENOMIC DNA]</scope>
    <source>
        <strain evidence="10 11">DSM 45771</strain>
    </source>
</reference>
<dbReference type="PANTHER" id="PTHR34308:SF1">
    <property type="entry name" value="COBALAMIN BIOSYNTHESIS PROTEIN CBIB"/>
    <property type="match status" value="1"/>
</dbReference>
<keyword evidence="8 9" id="KW-0472">Membrane</keyword>
<keyword evidence="4 9" id="KW-1003">Cell membrane</keyword>
<keyword evidence="6 9" id="KW-0812">Transmembrane</keyword>
<feature type="transmembrane region" description="Helical" evidence="9">
    <location>
        <begin position="305"/>
        <end position="326"/>
    </location>
</feature>
<keyword evidence="11" id="KW-1185">Reference proteome</keyword>
<comment type="similarity">
    <text evidence="3 9">Belongs to the CobD/CbiB family.</text>
</comment>
<accession>A0A2U1FAS0</accession>
<organism evidence="10 11">
    <name type="scientific">Actinomycetospora cinnamomea</name>
    <dbReference type="NCBI Taxonomy" id="663609"/>
    <lineage>
        <taxon>Bacteria</taxon>
        <taxon>Bacillati</taxon>
        <taxon>Actinomycetota</taxon>
        <taxon>Actinomycetes</taxon>
        <taxon>Pseudonocardiales</taxon>
        <taxon>Pseudonocardiaceae</taxon>
        <taxon>Actinomycetospora</taxon>
    </lineage>
</organism>
<dbReference type="PANTHER" id="PTHR34308">
    <property type="entry name" value="COBALAMIN BIOSYNTHESIS PROTEIN CBIB"/>
    <property type="match status" value="1"/>
</dbReference>
<evidence type="ECO:0000256" key="3">
    <source>
        <dbReference type="ARBA" id="ARBA00006263"/>
    </source>
</evidence>
<evidence type="ECO:0000313" key="11">
    <source>
        <dbReference type="Proteomes" id="UP000245639"/>
    </source>
</evidence>
<dbReference type="UniPathway" id="UPA00148"/>
<sequence length="332" mass="33982">MRMIDGRRPLRSVPLARTRALGLALGVLADALLGDPRRGHPVAAFGRVATWLERRWWADRRGPGVAYAAALVGGAVGLGVLAERRARPAVHAGLTALATWAVLGGTSLAAEGAAMGASLDRGDVAAARHRLPHLCGRDPSALDADGLARAALESVAENTADAVVAPLVWGALAGVPGLLGHRAVNTLDAMVGHRSARYARFGWASARADDIAGVVPARVSALLTAACAPLVGGRPAAAWRAWRRDAPAHPSPNAGPVEASFAGALGLRLGGRTVYPYGVQDRPVLGDGRPPAVPDLARAVRLSRLVGLATALLGVVATLASDIGGAPAQRRP</sequence>
<name>A0A2U1FAS0_9PSEU</name>
<evidence type="ECO:0000256" key="7">
    <source>
        <dbReference type="ARBA" id="ARBA00022989"/>
    </source>
</evidence>
<comment type="function">
    <text evidence="9">Converts cobyric acid to cobinamide by the addition of aminopropanol on the F carboxylic group.</text>
</comment>
<evidence type="ECO:0000256" key="8">
    <source>
        <dbReference type="ARBA" id="ARBA00023136"/>
    </source>
</evidence>
<comment type="pathway">
    <text evidence="2 9">Cofactor biosynthesis; adenosylcobalamin biosynthesis.</text>
</comment>
<evidence type="ECO:0000256" key="1">
    <source>
        <dbReference type="ARBA" id="ARBA00004651"/>
    </source>
</evidence>
<dbReference type="InterPro" id="IPR004485">
    <property type="entry name" value="Cobalamin_biosynth_CobD/CbiB"/>
</dbReference>
<feature type="transmembrane region" description="Helical" evidence="9">
    <location>
        <begin position="64"/>
        <end position="82"/>
    </location>
</feature>
<comment type="caution">
    <text evidence="10">The sequence shown here is derived from an EMBL/GenBank/DDBJ whole genome shotgun (WGS) entry which is preliminary data.</text>
</comment>
<dbReference type="GO" id="GO:0005886">
    <property type="term" value="C:plasma membrane"/>
    <property type="evidence" value="ECO:0007669"/>
    <property type="project" value="UniProtKB-SubCell"/>
</dbReference>
<proteinExistence type="inferred from homology"/>
<dbReference type="GO" id="GO:0009236">
    <property type="term" value="P:cobalamin biosynthetic process"/>
    <property type="evidence" value="ECO:0007669"/>
    <property type="project" value="UniProtKB-UniRule"/>
</dbReference>
<comment type="subcellular location">
    <subcellularLocation>
        <location evidence="1 9">Cell membrane</location>
        <topology evidence="1 9">Multi-pass membrane protein</topology>
    </subcellularLocation>
</comment>
<keyword evidence="7 9" id="KW-1133">Transmembrane helix</keyword>
<evidence type="ECO:0000256" key="5">
    <source>
        <dbReference type="ARBA" id="ARBA00022573"/>
    </source>
</evidence>
<evidence type="ECO:0000313" key="10">
    <source>
        <dbReference type="EMBL" id="PVZ09070.1"/>
    </source>
</evidence>
<comment type="caution">
    <text evidence="9">Lacks conserved residue(s) required for the propagation of feature annotation.</text>
</comment>
<dbReference type="NCBIfam" id="NF002276">
    <property type="entry name" value="PRK01209.1-4"/>
    <property type="match status" value="1"/>
</dbReference>
<evidence type="ECO:0000256" key="4">
    <source>
        <dbReference type="ARBA" id="ARBA00022475"/>
    </source>
</evidence>
<dbReference type="Proteomes" id="UP000245639">
    <property type="component" value="Unassembled WGS sequence"/>
</dbReference>
<dbReference type="HAMAP" id="MF_00024">
    <property type="entry name" value="CobD_CbiB"/>
    <property type="match status" value="1"/>
</dbReference>